<proteinExistence type="predicted"/>
<evidence type="ECO:0000313" key="2">
    <source>
        <dbReference type="Proteomes" id="UP001458946"/>
    </source>
</evidence>
<organism evidence="1 2">
    <name type="scientific">Deinococcus xinjiangensis</name>
    <dbReference type="NCBI Taxonomy" id="457454"/>
    <lineage>
        <taxon>Bacteria</taxon>
        <taxon>Thermotogati</taxon>
        <taxon>Deinococcota</taxon>
        <taxon>Deinococci</taxon>
        <taxon>Deinococcales</taxon>
        <taxon>Deinococcaceae</taxon>
        <taxon>Deinococcus</taxon>
    </lineage>
</organism>
<gene>
    <name evidence="1" type="ORF">Dxin01_00201</name>
</gene>
<sequence length="91" mass="9894">MRLLVVLAVLVWRWLAFSIRRPVLAGLLSLCVAALVLGACTYTTQGMAWITDAPEIRLTNPSTAEVMGVLRPVRIVAMSGRLVLDYIGGLL</sequence>
<keyword evidence="2" id="KW-1185">Reference proteome</keyword>
<comment type="caution">
    <text evidence="1">The sequence shown here is derived from an EMBL/GenBank/DDBJ whole genome shotgun (WGS) entry which is preliminary data.</text>
</comment>
<dbReference type="EMBL" id="BAABRN010000001">
    <property type="protein sequence ID" value="GAA5500480.1"/>
    <property type="molecule type" value="Genomic_DNA"/>
</dbReference>
<evidence type="ECO:0000313" key="1">
    <source>
        <dbReference type="EMBL" id="GAA5500480.1"/>
    </source>
</evidence>
<name>A0ABP9V8H7_9DEIO</name>
<protein>
    <submittedName>
        <fullName evidence="1">Uncharacterized protein</fullName>
    </submittedName>
</protein>
<dbReference type="Proteomes" id="UP001458946">
    <property type="component" value="Unassembled WGS sequence"/>
</dbReference>
<accession>A0ABP9V8H7</accession>
<reference evidence="1 2" key="1">
    <citation type="submission" date="2024-02" db="EMBL/GenBank/DDBJ databases">
        <title>Deinococcus xinjiangensis NBRC 107630.</title>
        <authorList>
            <person name="Ichikawa N."/>
            <person name="Katano-Makiyama Y."/>
            <person name="Hidaka K."/>
        </authorList>
    </citation>
    <scope>NUCLEOTIDE SEQUENCE [LARGE SCALE GENOMIC DNA]</scope>
    <source>
        <strain evidence="1 2">NBRC 107630</strain>
    </source>
</reference>